<dbReference type="EMBL" id="QWGR01000013">
    <property type="protein sequence ID" value="RIJ46614.1"/>
    <property type="molecule type" value="Genomic_DNA"/>
</dbReference>
<dbReference type="PANTHER" id="PTHR30273">
    <property type="entry name" value="PERIPLASMIC SIGNAL SENSOR AND SIGMA FACTOR ACTIVATOR FECR-RELATED"/>
    <property type="match status" value="1"/>
</dbReference>
<reference evidence="3 4" key="1">
    <citation type="submission" date="2018-08" db="EMBL/GenBank/DDBJ databases">
        <title>Pallidiluteibacterium maritimus gen. nov., sp. nov., isolated from coastal sediment.</title>
        <authorList>
            <person name="Zhou L.Y."/>
        </authorList>
    </citation>
    <scope>NUCLEOTIDE SEQUENCE [LARGE SCALE GENOMIC DNA]</scope>
    <source>
        <strain evidence="3 4">XSD2</strain>
    </source>
</reference>
<feature type="domain" description="Protein FecR C-terminal" evidence="2">
    <location>
        <begin position="252"/>
        <end position="313"/>
    </location>
</feature>
<comment type="caution">
    <text evidence="3">The sequence shown here is derived from an EMBL/GenBank/DDBJ whole genome shotgun (WGS) entry which is preliminary data.</text>
</comment>
<evidence type="ECO:0000313" key="4">
    <source>
        <dbReference type="Proteomes" id="UP000265926"/>
    </source>
</evidence>
<dbReference type="Gene3D" id="2.60.120.1440">
    <property type="match status" value="1"/>
</dbReference>
<accession>A0A399SV62</accession>
<evidence type="ECO:0000313" key="3">
    <source>
        <dbReference type="EMBL" id="RIJ46614.1"/>
    </source>
</evidence>
<dbReference type="PANTHER" id="PTHR30273:SF2">
    <property type="entry name" value="PROTEIN FECR"/>
    <property type="match status" value="1"/>
</dbReference>
<dbReference type="OrthoDB" id="1098493at2"/>
<dbReference type="PIRSF" id="PIRSF018266">
    <property type="entry name" value="FecR"/>
    <property type="match status" value="1"/>
</dbReference>
<dbReference type="Pfam" id="PF16344">
    <property type="entry name" value="FecR_C"/>
    <property type="match status" value="1"/>
</dbReference>
<dbReference type="InterPro" id="IPR012373">
    <property type="entry name" value="Ferrdict_sens_TM"/>
</dbReference>
<dbReference type="FunFam" id="2.60.120.1440:FF:000001">
    <property type="entry name" value="Putative anti-sigma factor"/>
    <property type="match status" value="1"/>
</dbReference>
<feature type="domain" description="FecR protein" evidence="1">
    <location>
        <begin position="117"/>
        <end position="206"/>
    </location>
</feature>
<dbReference type="GO" id="GO:0016989">
    <property type="term" value="F:sigma factor antagonist activity"/>
    <property type="evidence" value="ECO:0007669"/>
    <property type="project" value="TreeGrafter"/>
</dbReference>
<sequence>MDYNTIIKYLQGLASADEKQQFFAWLEEDPANKKEFAELKKIWALTEKGKEDENSAYLQFRQNENRKNRRTGLFKVFKQAAAVILLVGLGAVSAQLLKNTEKEQEIYVASYSVKAPLGQMTNLELPDGTMVVLNSGSTISYKSNFSYGNREVTLAGEAFFDVQKDKDYPFVVKAPLLDIKVYGTSFNIEAYPSDESFSATLVEGSVSILNKHGDELSMLKPGENASMNQLDKQLVIKEVNTEIYTSWKKGLITFRSEKLEDIAKRLERWYNVEIVIRDEKLKQERYFGTILKNKPIDQILEVFKLTTSLEYEIIPRANQPTLIYWN</sequence>
<evidence type="ECO:0000259" key="1">
    <source>
        <dbReference type="Pfam" id="PF04773"/>
    </source>
</evidence>
<name>A0A399SV62_9BACT</name>
<proteinExistence type="predicted"/>
<dbReference type="Pfam" id="PF04773">
    <property type="entry name" value="FecR"/>
    <property type="match status" value="1"/>
</dbReference>
<dbReference type="InterPro" id="IPR006860">
    <property type="entry name" value="FecR"/>
</dbReference>
<gene>
    <name evidence="3" type="ORF">D1614_18265</name>
</gene>
<evidence type="ECO:0000259" key="2">
    <source>
        <dbReference type="Pfam" id="PF16344"/>
    </source>
</evidence>
<dbReference type="Proteomes" id="UP000265926">
    <property type="component" value="Unassembled WGS sequence"/>
</dbReference>
<dbReference type="AlphaFoldDB" id="A0A399SV62"/>
<dbReference type="InterPro" id="IPR032508">
    <property type="entry name" value="FecR_C"/>
</dbReference>
<organism evidence="3 4">
    <name type="scientific">Maribellus luteus</name>
    <dbReference type="NCBI Taxonomy" id="2305463"/>
    <lineage>
        <taxon>Bacteria</taxon>
        <taxon>Pseudomonadati</taxon>
        <taxon>Bacteroidota</taxon>
        <taxon>Bacteroidia</taxon>
        <taxon>Marinilabiliales</taxon>
        <taxon>Prolixibacteraceae</taxon>
        <taxon>Maribellus</taxon>
    </lineage>
</organism>
<protein>
    <submittedName>
        <fullName evidence="3">DUF4974 domain-containing protein</fullName>
    </submittedName>
</protein>
<dbReference type="RefSeq" id="WP_119439422.1">
    <property type="nucleotide sequence ID" value="NZ_QWGR01000013.1"/>
</dbReference>
<dbReference type="Gene3D" id="3.55.50.30">
    <property type="match status" value="1"/>
</dbReference>
<keyword evidence="4" id="KW-1185">Reference proteome</keyword>